<dbReference type="OrthoDB" id="124590at2759"/>
<protein>
    <submittedName>
        <fullName evidence="1">Unnamed protein product</fullName>
    </submittedName>
</protein>
<name>A0A9W6Y2C1_9STRA</name>
<gene>
    <name evidence="1" type="ORF">Pfra01_002212600</name>
</gene>
<comment type="caution">
    <text evidence="1">The sequence shown here is derived from an EMBL/GenBank/DDBJ whole genome shotgun (WGS) entry which is preliminary data.</text>
</comment>
<reference evidence="1" key="1">
    <citation type="submission" date="2023-04" db="EMBL/GenBank/DDBJ databases">
        <title>Phytophthora fragariaefolia NBRC 109709.</title>
        <authorList>
            <person name="Ichikawa N."/>
            <person name="Sato H."/>
            <person name="Tonouchi N."/>
        </authorList>
    </citation>
    <scope>NUCLEOTIDE SEQUENCE</scope>
    <source>
        <strain evidence="1">NBRC 109709</strain>
    </source>
</reference>
<keyword evidence="2" id="KW-1185">Reference proteome</keyword>
<accession>A0A9W6Y2C1</accession>
<dbReference type="Proteomes" id="UP001165121">
    <property type="component" value="Unassembled WGS sequence"/>
</dbReference>
<dbReference type="AlphaFoldDB" id="A0A9W6Y2C1"/>
<dbReference type="EMBL" id="BSXT01003285">
    <property type="protein sequence ID" value="GMF53481.1"/>
    <property type="molecule type" value="Genomic_DNA"/>
</dbReference>
<organism evidence="1 2">
    <name type="scientific">Phytophthora fragariaefolia</name>
    <dbReference type="NCBI Taxonomy" id="1490495"/>
    <lineage>
        <taxon>Eukaryota</taxon>
        <taxon>Sar</taxon>
        <taxon>Stramenopiles</taxon>
        <taxon>Oomycota</taxon>
        <taxon>Peronosporomycetes</taxon>
        <taxon>Peronosporales</taxon>
        <taxon>Peronosporaceae</taxon>
        <taxon>Phytophthora</taxon>
    </lineage>
</organism>
<evidence type="ECO:0000313" key="2">
    <source>
        <dbReference type="Proteomes" id="UP001165121"/>
    </source>
</evidence>
<sequence length="198" mass="23078">MDIKFLQPVIKQAEMLRAKLAEVEESTGDALVSKWVESDLFGPNEPRIACEHACPWKFQHANARSLRVEDRQRVRYHLQLHQCDGDTNRVLKETFYPVLLEFREVQVGMAMLTTRKQNDQLEDERDPELAIAVMIRRQNASEEALVWLDNLVSAYRQLSLSPYVQQYLGSEDVTATKQEALILEDVVTRHYFEFVQVR</sequence>
<proteinExistence type="predicted"/>
<evidence type="ECO:0000313" key="1">
    <source>
        <dbReference type="EMBL" id="GMF53481.1"/>
    </source>
</evidence>